<protein>
    <submittedName>
        <fullName evidence="1">Uncharacterized protein</fullName>
    </submittedName>
</protein>
<dbReference type="EMBL" id="LAZR01017200">
    <property type="protein sequence ID" value="KKM01426.1"/>
    <property type="molecule type" value="Genomic_DNA"/>
</dbReference>
<name>A0A0F9J6A1_9ZZZZ</name>
<reference evidence="1" key="1">
    <citation type="journal article" date="2015" name="Nature">
        <title>Complex archaea that bridge the gap between prokaryotes and eukaryotes.</title>
        <authorList>
            <person name="Spang A."/>
            <person name="Saw J.H."/>
            <person name="Jorgensen S.L."/>
            <person name="Zaremba-Niedzwiedzka K."/>
            <person name="Martijn J."/>
            <person name="Lind A.E."/>
            <person name="van Eijk R."/>
            <person name="Schleper C."/>
            <person name="Guy L."/>
            <person name="Ettema T.J."/>
        </authorList>
    </citation>
    <scope>NUCLEOTIDE SEQUENCE</scope>
</reference>
<comment type="caution">
    <text evidence="1">The sequence shown here is derived from an EMBL/GenBank/DDBJ whole genome shotgun (WGS) entry which is preliminary data.</text>
</comment>
<accession>A0A0F9J6A1</accession>
<gene>
    <name evidence="1" type="ORF">LCGC14_1794520</name>
</gene>
<organism evidence="1">
    <name type="scientific">marine sediment metagenome</name>
    <dbReference type="NCBI Taxonomy" id="412755"/>
    <lineage>
        <taxon>unclassified sequences</taxon>
        <taxon>metagenomes</taxon>
        <taxon>ecological metagenomes</taxon>
    </lineage>
</organism>
<sequence>MSDLNNNDNPAASDYFPAYQAQLKDDNKRDEWGRQFPTMNDVYVHAKKVTKTLDGMPKPPEKEGEYEFRKPEGVEVNPDTEKWFRKTAFGLKIPKETAGKLFDEFNKMVGGQLKAQGEQTAKEAEEADKAVHSEWGENDYEANMKLADKGIADVGGEDLLKLLEEKGLKNNITVLKAFKQIGYEHGDDYIREGDVKVGKGKEGVDYDEIYPSMQKIPKRREF</sequence>
<evidence type="ECO:0000313" key="1">
    <source>
        <dbReference type="EMBL" id="KKM01426.1"/>
    </source>
</evidence>
<dbReference type="AlphaFoldDB" id="A0A0F9J6A1"/>
<proteinExistence type="predicted"/>